<organism evidence="1 2">
    <name type="scientific">Paraburkholderia piptadeniae</name>
    <dbReference type="NCBI Taxonomy" id="1701573"/>
    <lineage>
        <taxon>Bacteria</taxon>
        <taxon>Pseudomonadati</taxon>
        <taxon>Pseudomonadota</taxon>
        <taxon>Betaproteobacteria</taxon>
        <taxon>Burkholderiales</taxon>
        <taxon>Burkholderiaceae</taxon>
        <taxon>Paraburkholderia</taxon>
    </lineage>
</organism>
<evidence type="ECO:0000313" key="2">
    <source>
        <dbReference type="Proteomes" id="UP000195569"/>
    </source>
</evidence>
<protein>
    <submittedName>
        <fullName evidence="1">Uncharacterized protein</fullName>
    </submittedName>
</protein>
<comment type="caution">
    <text evidence="1">The sequence shown here is derived from an EMBL/GenBank/DDBJ whole genome shotgun (WGS) entry which is preliminary data.</text>
</comment>
<evidence type="ECO:0000313" key="1">
    <source>
        <dbReference type="EMBL" id="SIT50049.1"/>
    </source>
</evidence>
<sequence length="100" mass="11391">MKRRREIGNAALLASAYRERSQALRLCRVLVEFQEPNAQGPRRRVITLWNTPYHPRWIGQRGDYPVDGSAEEAFVLLSRFLPAALGAASAMYHDISRPLI</sequence>
<dbReference type="Proteomes" id="UP000195569">
    <property type="component" value="Unassembled WGS sequence"/>
</dbReference>
<reference evidence="1" key="1">
    <citation type="submission" date="2016-12" db="EMBL/GenBank/DDBJ databases">
        <authorList>
            <person name="Moulin L."/>
        </authorList>
    </citation>
    <scope>NUCLEOTIDE SEQUENCE [LARGE SCALE GENOMIC DNA]</scope>
    <source>
        <strain evidence="1">STM 7183</strain>
    </source>
</reference>
<dbReference type="EMBL" id="CYGY02000074">
    <property type="protein sequence ID" value="SIT50049.1"/>
    <property type="molecule type" value="Genomic_DNA"/>
</dbReference>
<gene>
    <name evidence="1" type="ORF">BN2476_740093</name>
</gene>
<keyword evidence="2" id="KW-1185">Reference proteome</keyword>
<name>A0A1N7SRU6_9BURK</name>
<dbReference type="AlphaFoldDB" id="A0A1N7SRU6"/>
<proteinExistence type="predicted"/>
<accession>A0A1N7SRU6</accession>